<gene>
    <name evidence="12" type="primary">addB</name>
    <name evidence="12" type="ORF">WOSG25_120360</name>
</gene>
<evidence type="ECO:0000256" key="6">
    <source>
        <dbReference type="ARBA" id="ARBA00022839"/>
    </source>
</evidence>
<keyword evidence="3" id="KW-0227">DNA damage</keyword>
<evidence type="ECO:0000256" key="3">
    <source>
        <dbReference type="ARBA" id="ARBA00022763"/>
    </source>
</evidence>
<dbReference type="InterPro" id="IPR038726">
    <property type="entry name" value="PDDEXK_AddAB-type"/>
</dbReference>
<accession>A0A069CVZ6</accession>
<dbReference type="GO" id="GO:0006281">
    <property type="term" value="P:DNA repair"/>
    <property type="evidence" value="ECO:0007669"/>
    <property type="project" value="UniProtKB-KW"/>
</dbReference>
<evidence type="ECO:0000256" key="5">
    <source>
        <dbReference type="ARBA" id="ARBA00022806"/>
    </source>
</evidence>
<dbReference type="AlphaFoldDB" id="A0A069CVZ6"/>
<keyword evidence="1" id="KW-0540">Nuclease</keyword>
<dbReference type="InterPro" id="IPR049035">
    <property type="entry name" value="ADDB_N"/>
</dbReference>
<keyword evidence="7" id="KW-0067">ATP-binding</keyword>
<evidence type="ECO:0000259" key="11">
    <source>
        <dbReference type="Pfam" id="PF21445"/>
    </source>
</evidence>
<feature type="domain" description="ATP-dependent helicase/deoxyribonuclease subunit B N-terminal" evidence="11">
    <location>
        <begin position="6"/>
        <end position="292"/>
    </location>
</feature>
<dbReference type="InterPro" id="IPR027417">
    <property type="entry name" value="P-loop_NTPase"/>
</dbReference>
<dbReference type="Gene3D" id="3.90.320.10">
    <property type="match status" value="1"/>
</dbReference>
<keyword evidence="6" id="KW-0269">Exonuclease</keyword>
<dbReference type="Pfam" id="PF21445">
    <property type="entry name" value="ADDB_N"/>
    <property type="match status" value="1"/>
</dbReference>
<keyword evidence="4" id="KW-0378">Hydrolase</keyword>
<protein>
    <submittedName>
        <fullName evidence="12">ATP-dependent helicase/deoxyribonuclease subunit B</fullName>
    </submittedName>
</protein>
<keyword evidence="13" id="KW-1185">Reference proteome</keyword>
<dbReference type="GO" id="GO:0004386">
    <property type="term" value="F:helicase activity"/>
    <property type="evidence" value="ECO:0007669"/>
    <property type="project" value="UniProtKB-KW"/>
</dbReference>
<dbReference type="STRING" id="1329250.WOSG25_120360"/>
<dbReference type="SUPFAM" id="SSF52980">
    <property type="entry name" value="Restriction endonuclease-like"/>
    <property type="match status" value="1"/>
</dbReference>
<dbReference type="OrthoDB" id="9758506at2"/>
<evidence type="ECO:0000256" key="9">
    <source>
        <dbReference type="ARBA" id="ARBA00023204"/>
    </source>
</evidence>
<dbReference type="GO" id="GO:0004527">
    <property type="term" value="F:exonuclease activity"/>
    <property type="evidence" value="ECO:0007669"/>
    <property type="project" value="UniProtKB-KW"/>
</dbReference>
<dbReference type="eggNOG" id="COG3857">
    <property type="taxonomic scope" value="Bacteria"/>
</dbReference>
<dbReference type="Gene3D" id="3.40.50.300">
    <property type="entry name" value="P-loop containing nucleotide triphosphate hydrolases"/>
    <property type="match status" value="4"/>
</dbReference>
<sequence length="1181" mass="132439">MALSLLFGQASVDHELALLKEMQALRQQDAQAELFYIVPNHIKFESEIKVLARLAELDGRHGAALVTPKVQVFSLSRLSWYYMKNDPLYQQANLSSNGMVMLVQRLLVERADQLEQYAGLLGKQGFIKQFAKQLLELKESGLSWDEVTAMTAALDGQVVLQHKLNDLALIGRALDQELKERNQYLSSELLTALGLFLKTDQIDLSQQHFFINGYSQMTTSERGVVEALIANAGSVTIALPSDEGAASLLQKELVDYDLFYKPKRLAQKLQNFAQSNNISVRAKSITDKRKMSDTYLALEDFWINYVQHGIEKTQANQQVPDLEILELTSRYHEVEQMARIIRREVAMGRARYRDYILLTRDLGQYENIIPAVFAKYDLPIFMDLDRPMALHPLVAFIRQLLSLAPNYALTDIMALLKTELLIPAEVNIDDYRAALALTENYALAKNYSGWRWTDAKPWQYDYRVTEDDDETVRLRAAAQDAQLAMIHEQISTLVKPFLDQLKAATDAREIARLLYAFLIRAGVDKRILAWRDLAIEQGDLWSAQQPEQVWRNLIAILDDFVAVFDHEQIDLAEFNDLLGAAFDNAKYSGIPATMDQVRISESGIVQNKGYCTVMIFGATSANMPATMKQHALLHDSDRVHLQAVLPNEIALQDTVDQTMADEELLIYNAMMIGTKHLIWLYATSDGESAQQASTYILRLKRAFFVESKVLPSLPNFNADAKTVDIWVGSPAASAANALVAARLAQVNHGVLSPAWQSLIGLVRQNDSALMERLFAALDYRNQPQKLKNDLVKALFGDNLKTSISRLESYARNPYEFFLKYGLRLNERQVLALTPAEKGTLMHGLLERSFRGVISRAEPLGKLTQAEVSATVKAALANLLASDDPTYDIFKSTARMKFLTGLLSQTVEQALLSMQRGQTIDGLTQSLAVETGFGLGQQSLKPLVQHLPLGEVTVRGKIDRYDQVGQDYLVVVDYKSGNKLFDYNQTLAGLELQLLTYWDAMVKNAQSLANKQMAAAMFWSLSTTVIKAEDLNANSFVDLQTQALASTYEQGKYRGLILNQDDFIEQLAGSDEENSPFAIKRKKSGEFAASADVIDQEERDLLLDFVAAKTASIAGQILRGEFPLAPYRMGNKSALQYSEYKAIMRFDAMMGDHYHDLNGGLKKADALAEMQRLIDQVKGAEN</sequence>
<dbReference type="Proteomes" id="UP000030643">
    <property type="component" value="Unassembled WGS sequence"/>
</dbReference>
<evidence type="ECO:0000313" key="13">
    <source>
        <dbReference type="Proteomes" id="UP000030643"/>
    </source>
</evidence>
<evidence type="ECO:0000256" key="1">
    <source>
        <dbReference type="ARBA" id="ARBA00022722"/>
    </source>
</evidence>
<feature type="domain" description="PD-(D/E)XK endonuclease-like" evidence="10">
    <location>
        <begin position="801"/>
        <end position="1127"/>
    </location>
</feature>
<dbReference type="GO" id="GO:0003677">
    <property type="term" value="F:DNA binding"/>
    <property type="evidence" value="ECO:0007669"/>
    <property type="project" value="UniProtKB-KW"/>
</dbReference>
<keyword evidence="2" id="KW-0547">Nucleotide-binding</keyword>
<evidence type="ECO:0000256" key="8">
    <source>
        <dbReference type="ARBA" id="ARBA00023125"/>
    </source>
</evidence>
<keyword evidence="8" id="KW-0238">DNA-binding</keyword>
<dbReference type="PANTHER" id="PTHR30591">
    <property type="entry name" value="RECBCD ENZYME SUBUNIT RECC"/>
    <property type="match status" value="1"/>
</dbReference>
<dbReference type="PANTHER" id="PTHR30591:SF1">
    <property type="entry name" value="RECBCD ENZYME SUBUNIT RECC"/>
    <property type="match status" value="1"/>
</dbReference>
<evidence type="ECO:0000256" key="7">
    <source>
        <dbReference type="ARBA" id="ARBA00022840"/>
    </source>
</evidence>
<dbReference type="InterPro" id="IPR011335">
    <property type="entry name" value="Restrct_endonuc-II-like"/>
</dbReference>
<evidence type="ECO:0000259" key="10">
    <source>
        <dbReference type="Pfam" id="PF12705"/>
    </source>
</evidence>
<evidence type="ECO:0000313" key="12">
    <source>
        <dbReference type="EMBL" id="GAK31644.1"/>
    </source>
</evidence>
<dbReference type="GO" id="GO:0005524">
    <property type="term" value="F:ATP binding"/>
    <property type="evidence" value="ECO:0007669"/>
    <property type="project" value="UniProtKB-KW"/>
</dbReference>
<dbReference type="InterPro" id="IPR011604">
    <property type="entry name" value="PDDEXK-like_dom_sf"/>
</dbReference>
<keyword evidence="9" id="KW-0234">DNA repair</keyword>
<dbReference type="SUPFAM" id="SSF52540">
    <property type="entry name" value="P-loop containing nucleoside triphosphate hydrolases"/>
    <property type="match status" value="1"/>
</dbReference>
<dbReference type="RefSeq" id="WP_027699598.1">
    <property type="nucleotide sequence ID" value="NZ_DF820495.1"/>
</dbReference>
<keyword evidence="5 12" id="KW-0347">Helicase</keyword>
<reference evidence="13" key="1">
    <citation type="journal article" date="2014" name="Genome Announc.">
        <title>Draft genome sequence of Weissella oryzae SG25T, isolated from fermented rice grains.</title>
        <authorList>
            <person name="Tanizawa Y."/>
            <person name="Fujisawa T."/>
            <person name="Mochizuki T."/>
            <person name="Kaminuma E."/>
            <person name="Suzuki Y."/>
            <person name="Nakamura Y."/>
            <person name="Tohno M."/>
        </authorList>
    </citation>
    <scope>NUCLEOTIDE SEQUENCE [LARGE SCALE GENOMIC DNA]</scope>
    <source>
        <strain evidence="13">DSM 25784 / JCM 18191 / LMG 30913 / SG25</strain>
    </source>
</reference>
<dbReference type="GO" id="GO:0006310">
    <property type="term" value="P:DNA recombination"/>
    <property type="evidence" value="ECO:0007669"/>
    <property type="project" value="TreeGrafter"/>
</dbReference>
<name>A0A069CVZ6_WEIOS</name>
<organism evidence="12 13">
    <name type="scientific">Weissella oryzae (strain DSM 25784 / JCM 18191 / LMG 30913 / SG25)</name>
    <dbReference type="NCBI Taxonomy" id="1329250"/>
    <lineage>
        <taxon>Bacteria</taxon>
        <taxon>Bacillati</taxon>
        <taxon>Bacillota</taxon>
        <taxon>Bacilli</taxon>
        <taxon>Lactobacillales</taxon>
        <taxon>Lactobacillaceae</taxon>
        <taxon>Weissella</taxon>
    </lineage>
</organism>
<evidence type="ECO:0000256" key="4">
    <source>
        <dbReference type="ARBA" id="ARBA00022801"/>
    </source>
</evidence>
<dbReference type="Pfam" id="PF12705">
    <property type="entry name" value="PDDEXK_1"/>
    <property type="match status" value="1"/>
</dbReference>
<proteinExistence type="predicted"/>
<evidence type="ECO:0000256" key="2">
    <source>
        <dbReference type="ARBA" id="ARBA00022741"/>
    </source>
</evidence>
<dbReference type="EMBL" id="DF820495">
    <property type="protein sequence ID" value="GAK31644.1"/>
    <property type="molecule type" value="Genomic_DNA"/>
</dbReference>